<proteinExistence type="predicted"/>
<organism evidence="1 2">
    <name type="scientific">Pseudidiomarina maritima</name>
    <dbReference type="NCBI Taxonomy" id="519453"/>
    <lineage>
        <taxon>Bacteria</taxon>
        <taxon>Pseudomonadati</taxon>
        <taxon>Pseudomonadota</taxon>
        <taxon>Gammaproteobacteria</taxon>
        <taxon>Alteromonadales</taxon>
        <taxon>Idiomarinaceae</taxon>
        <taxon>Pseudidiomarina</taxon>
    </lineage>
</organism>
<evidence type="ECO:0000313" key="1">
    <source>
        <dbReference type="EMBL" id="PWW10573.1"/>
    </source>
</evidence>
<protein>
    <recommendedName>
        <fullName evidence="3">Lipoprotein</fullName>
    </recommendedName>
</protein>
<reference evidence="1 2" key="1">
    <citation type="submission" date="2018-05" db="EMBL/GenBank/DDBJ databases">
        <title>Freshwater and sediment microbial communities from various areas in North America, analyzing microbe dynamics in response to fracking.</title>
        <authorList>
            <person name="Lamendella R."/>
        </authorList>
    </citation>
    <scope>NUCLEOTIDE SEQUENCE [LARGE SCALE GENOMIC DNA]</scope>
    <source>
        <strain evidence="1 2">125B1</strain>
    </source>
</reference>
<dbReference type="RefSeq" id="WP_110076367.1">
    <property type="nucleotide sequence ID" value="NZ_QGTT01000013.1"/>
</dbReference>
<accession>A0A317Q4F4</accession>
<name>A0A317Q4F4_9GAMM</name>
<evidence type="ECO:0000313" key="2">
    <source>
        <dbReference type="Proteomes" id="UP000246964"/>
    </source>
</evidence>
<comment type="caution">
    <text evidence="1">The sequence shown here is derived from an EMBL/GenBank/DDBJ whole genome shotgun (WGS) entry which is preliminary data.</text>
</comment>
<dbReference type="Proteomes" id="UP000246964">
    <property type="component" value="Unassembled WGS sequence"/>
</dbReference>
<keyword evidence="2" id="KW-1185">Reference proteome</keyword>
<evidence type="ECO:0008006" key="3">
    <source>
        <dbReference type="Google" id="ProtNLM"/>
    </source>
</evidence>
<dbReference type="AlphaFoldDB" id="A0A317Q4F4"/>
<gene>
    <name evidence="1" type="ORF">DET45_1134</name>
</gene>
<dbReference type="EMBL" id="QGTT01000013">
    <property type="protein sequence ID" value="PWW10573.1"/>
    <property type="molecule type" value="Genomic_DNA"/>
</dbReference>
<dbReference type="PROSITE" id="PS51257">
    <property type="entry name" value="PROKAR_LIPOPROTEIN"/>
    <property type="match status" value="1"/>
</dbReference>
<sequence length="132" mass="15098">MRVELKLFIVSMLFIVTGCNSTEAEAMDFCPPEIEQEARETLGLVGKESLSLHELLALAGSKSLVYESYEIDNKPLNCSNIKLDSDYLSYMVYAGFNETKEYKKAYLVIANSMDSKVLYIDKRYMYKAPKMF</sequence>